<accession>A0A0J6HYU3</accession>
<evidence type="ECO:0000256" key="2">
    <source>
        <dbReference type="ARBA" id="ARBA00009199"/>
    </source>
</evidence>
<evidence type="ECO:0000256" key="3">
    <source>
        <dbReference type="ARBA" id="ARBA00012922"/>
    </source>
</evidence>
<name>A0A0J6HYU3_COCPO</name>
<dbReference type="InterPro" id="IPR020556">
    <property type="entry name" value="Amidase_CS"/>
</dbReference>
<gene>
    <name evidence="8" type="ORF">CPAG_00485</name>
</gene>
<evidence type="ECO:0000256" key="1">
    <source>
        <dbReference type="ARBA" id="ARBA00001311"/>
    </source>
</evidence>
<dbReference type="InterPro" id="IPR023631">
    <property type="entry name" value="Amidase_dom"/>
</dbReference>
<feature type="active site" description="Charge relay system" evidence="5">
    <location>
        <position position="202"/>
    </location>
</feature>
<evidence type="ECO:0000256" key="6">
    <source>
        <dbReference type="PIRSR" id="PIRSR001221-2"/>
    </source>
</evidence>
<feature type="active site" description="Charge relay system" evidence="5">
    <location>
        <position position="128"/>
    </location>
</feature>
<protein>
    <recommendedName>
        <fullName evidence="3">amidase</fullName>
        <ecNumber evidence="3">3.5.1.4</ecNumber>
    </recommendedName>
</protein>
<proteinExistence type="inferred from homology"/>
<dbReference type="PROSITE" id="PS00571">
    <property type="entry name" value="AMIDASES"/>
    <property type="match status" value="1"/>
</dbReference>
<reference evidence="9" key="2">
    <citation type="journal article" date="2009" name="Genome Res.">
        <title>Comparative genomic analyses of the human fungal pathogens Coccidioides and their relatives.</title>
        <authorList>
            <person name="Sharpton T.J."/>
            <person name="Stajich J.E."/>
            <person name="Rounsley S.D."/>
            <person name="Gardner M.J."/>
            <person name="Wortman J.R."/>
            <person name="Jordar V.S."/>
            <person name="Maiti R."/>
            <person name="Kodira C.D."/>
            <person name="Neafsey D.E."/>
            <person name="Zeng Q."/>
            <person name="Hung C.-Y."/>
            <person name="McMahan C."/>
            <person name="Muszewska A."/>
            <person name="Grynberg M."/>
            <person name="Mandel M.A."/>
            <person name="Kellner E.M."/>
            <person name="Barker B.M."/>
            <person name="Galgiani J.N."/>
            <person name="Orbach M.J."/>
            <person name="Kirkland T.N."/>
            <person name="Cole G.T."/>
            <person name="Henn M.R."/>
            <person name="Birren B.W."/>
            <person name="Taylor J.W."/>
        </authorList>
    </citation>
    <scope>NUCLEOTIDE SEQUENCE [LARGE SCALE GENOMIC DNA]</scope>
    <source>
        <strain evidence="9">RMSCC 3488</strain>
    </source>
</reference>
<evidence type="ECO:0000256" key="4">
    <source>
        <dbReference type="ARBA" id="ARBA00022801"/>
    </source>
</evidence>
<comment type="catalytic activity">
    <reaction evidence="1">
        <text>a monocarboxylic acid amide + H2O = a monocarboxylate + NH4(+)</text>
        <dbReference type="Rhea" id="RHEA:12020"/>
        <dbReference type="ChEBI" id="CHEBI:15377"/>
        <dbReference type="ChEBI" id="CHEBI:28938"/>
        <dbReference type="ChEBI" id="CHEBI:35757"/>
        <dbReference type="ChEBI" id="CHEBI:83628"/>
        <dbReference type="EC" id="3.5.1.4"/>
    </reaction>
</comment>
<dbReference type="Pfam" id="PF01425">
    <property type="entry name" value="Amidase"/>
    <property type="match status" value="1"/>
</dbReference>
<evidence type="ECO:0000313" key="8">
    <source>
        <dbReference type="EMBL" id="KMM64132.1"/>
    </source>
</evidence>
<dbReference type="Gene3D" id="3.90.1300.10">
    <property type="entry name" value="Amidase signature (AS) domain"/>
    <property type="match status" value="1"/>
</dbReference>
<dbReference type="InterPro" id="IPR036928">
    <property type="entry name" value="AS_sf"/>
</dbReference>
<sequence>MATVSWQQKAQSIRDYRDGTLAKVEPPLKDIPDPLPLNSQGLPRQYLTEREFELTQNYDAIALLEMLRTKKVTSEELTRAFLRRAALAQKAVNCVTELMWDEAIARAKYLDSLKEPVGPLHGLPISIKEHHGMKGKKVHANFIAWADDDSADNLLNNILYDAGCVFYVRTTGPQALMHLECESSIYGRTVNPYNRNLTSGGSSGGEGALVAFGGSVLGVGGDIGGSVRNPASNNGVYGFKPTCKRLPVGGIKLPMEGKDAIAATFGPLCRSRETVNLFMKVIADAEPWRFDASLSPLPWASVTFNKPLKIAVQWDDGVVKPHPPVLRALREVAEACKKAGMEVVDWVSYDHRKAWDIISELYWPDAGKEVLDLFKSTGEPILPLTKFILEQPRVKDHNMAEYWKLCLERDSYRDAYAAHWSATANSPTGEVDLILCPTTPGVAPPHEAARYWCYTSQWNLLDYPAAVFPVTTVDLEKDVREEGYAPRNEHDRFNYDLYTGPQRFEGAPVSLQVVGRRFYDEKVMAGLAAIEKAMGRN</sequence>
<feature type="binding site" evidence="6">
    <location>
        <begin position="223"/>
        <end position="226"/>
    </location>
    <ligand>
        <name>substrate</name>
    </ligand>
</feature>
<keyword evidence="4" id="KW-0378">Hydrolase</keyword>
<dbReference type="GO" id="GO:0004040">
    <property type="term" value="F:amidase activity"/>
    <property type="evidence" value="ECO:0007669"/>
    <property type="project" value="UniProtKB-EC"/>
</dbReference>
<dbReference type="EC" id="3.5.1.4" evidence="3"/>
<dbReference type="PIRSF" id="PIRSF001221">
    <property type="entry name" value="Amidase_fungi"/>
    <property type="match status" value="1"/>
</dbReference>
<evidence type="ECO:0000313" key="9">
    <source>
        <dbReference type="Proteomes" id="UP000054567"/>
    </source>
</evidence>
<reference evidence="8 9" key="1">
    <citation type="submission" date="2007-06" db="EMBL/GenBank/DDBJ databases">
        <title>The Genome Sequence of Coccidioides posadasii RMSCC_3488.</title>
        <authorList>
            <consortium name="Coccidioides Genome Resources Consortium"/>
            <consortium name="The Broad Institute Genome Sequencing Platform"/>
            <person name="Henn M.R."/>
            <person name="Sykes S."/>
            <person name="Young S."/>
            <person name="Jaffe D."/>
            <person name="Berlin A."/>
            <person name="Alvarez P."/>
            <person name="Butler J."/>
            <person name="Gnerre S."/>
            <person name="Grabherr M."/>
            <person name="Mauceli E."/>
            <person name="Brockman W."/>
            <person name="Kodira C."/>
            <person name="Alvarado L."/>
            <person name="Zeng Q."/>
            <person name="Crawford M."/>
            <person name="Antoine C."/>
            <person name="Devon K."/>
            <person name="Galgiani J."/>
            <person name="Orsborn K."/>
            <person name="Lewis M.L."/>
            <person name="Nusbaum C."/>
            <person name="Galagan J."/>
            <person name="Birren B."/>
        </authorList>
    </citation>
    <scope>NUCLEOTIDE SEQUENCE [LARGE SCALE GENOMIC DNA]</scope>
    <source>
        <strain evidence="8 9">RMSCC 3488</strain>
    </source>
</reference>
<dbReference type="Proteomes" id="UP000054567">
    <property type="component" value="Unassembled WGS sequence"/>
</dbReference>
<reference evidence="9" key="3">
    <citation type="journal article" date="2010" name="Genome Res.">
        <title>Population genomic sequencing of Coccidioides fungi reveals recent hybridization and transposon control.</title>
        <authorList>
            <person name="Neafsey D.E."/>
            <person name="Barker B.M."/>
            <person name="Sharpton T.J."/>
            <person name="Stajich J.E."/>
            <person name="Park D.J."/>
            <person name="Whiston E."/>
            <person name="Hung C.-Y."/>
            <person name="McMahan C."/>
            <person name="White J."/>
            <person name="Sykes S."/>
            <person name="Heiman D."/>
            <person name="Young S."/>
            <person name="Zeng Q."/>
            <person name="Abouelleil A."/>
            <person name="Aftuck L."/>
            <person name="Bessette D."/>
            <person name="Brown A."/>
            <person name="FitzGerald M."/>
            <person name="Lui A."/>
            <person name="Macdonald J.P."/>
            <person name="Priest M."/>
            <person name="Orbach M.J."/>
            <person name="Galgiani J.N."/>
            <person name="Kirkland T.N."/>
            <person name="Cole G.T."/>
            <person name="Birren B.W."/>
            <person name="Henn M.R."/>
            <person name="Taylor J.W."/>
            <person name="Rounsley S.D."/>
        </authorList>
    </citation>
    <scope>NUCLEOTIDE SEQUENCE [LARGE SCALE GENOMIC DNA]</scope>
    <source>
        <strain evidence="9">RMSCC 3488</strain>
    </source>
</reference>
<feature type="binding site" evidence="6">
    <location>
        <position position="176"/>
    </location>
    <ligand>
        <name>substrate</name>
    </ligand>
</feature>
<feature type="active site" description="Acyl-ester intermediate" evidence="5">
    <location>
        <position position="226"/>
    </location>
</feature>
<feature type="binding site" evidence="6">
    <location>
        <position position="202"/>
    </location>
    <ligand>
        <name>substrate</name>
    </ligand>
</feature>
<feature type="domain" description="Amidase" evidence="7">
    <location>
        <begin position="76"/>
        <end position="523"/>
    </location>
</feature>
<dbReference type="AlphaFoldDB" id="A0A0J6HYU3"/>
<dbReference type="EMBL" id="DS268109">
    <property type="protein sequence ID" value="KMM64132.1"/>
    <property type="molecule type" value="Genomic_DNA"/>
</dbReference>
<evidence type="ECO:0000259" key="7">
    <source>
        <dbReference type="Pfam" id="PF01425"/>
    </source>
</evidence>
<dbReference type="PANTHER" id="PTHR46072">
    <property type="entry name" value="AMIDASE-RELATED-RELATED"/>
    <property type="match status" value="1"/>
</dbReference>
<organism evidence="8 9">
    <name type="scientific">Coccidioides posadasii RMSCC 3488</name>
    <dbReference type="NCBI Taxonomy" id="454284"/>
    <lineage>
        <taxon>Eukaryota</taxon>
        <taxon>Fungi</taxon>
        <taxon>Dikarya</taxon>
        <taxon>Ascomycota</taxon>
        <taxon>Pezizomycotina</taxon>
        <taxon>Eurotiomycetes</taxon>
        <taxon>Eurotiomycetidae</taxon>
        <taxon>Onygenales</taxon>
        <taxon>Onygenaceae</taxon>
        <taxon>Coccidioides</taxon>
    </lineage>
</organism>
<comment type="similarity">
    <text evidence="2">Belongs to the amidase family.</text>
</comment>
<evidence type="ECO:0000256" key="5">
    <source>
        <dbReference type="PIRSR" id="PIRSR001221-1"/>
    </source>
</evidence>
<dbReference type="OrthoDB" id="6428749at2759"/>
<dbReference type="VEuPathDB" id="FungiDB:CPAG_00485"/>
<dbReference type="PANTHER" id="PTHR46072:SF4">
    <property type="entry name" value="AMIDASE C550.07-RELATED"/>
    <property type="match status" value="1"/>
</dbReference>
<dbReference type="SUPFAM" id="SSF75304">
    <property type="entry name" value="Amidase signature (AS) enzymes"/>
    <property type="match status" value="1"/>
</dbReference>